<dbReference type="KEGG" id="vg:80534970"/>
<feature type="transmembrane region" description="Helical" evidence="9">
    <location>
        <begin position="503"/>
        <end position="523"/>
    </location>
</feature>
<dbReference type="GO" id="GO:0055036">
    <property type="term" value="C:virion membrane"/>
    <property type="evidence" value="ECO:0007669"/>
    <property type="project" value="UniProtKB-SubCell"/>
</dbReference>
<evidence type="ECO:0000256" key="2">
    <source>
        <dbReference type="ARBA" id="ARBA00022692"/>
    </source>
</evidence>
<keyword evidence="8" id="KW-0325">Glycoprotein</keyword>
<accession>A0A140D8P6</accession>
<evidence type="ECO:0000256" key="5">
    <source>
        <dbReference type="ARBA" id="ARBA00022879"/>
    </source>
</evidence>
<dbReference type="InterPro" id="IPR055447">
    <property type="entry name" value="Rhabdo_glycop_CD"/>
</dbReference>
<keyword evidence="2 9" id="KW-0812">Transmembrane</keyword>
<evidence type="ECO:0000256" key="4">
    <source>
        <dbReference type="ARBA" id="ARBA00022844"/>
    </source>
</evidence>
<keyword evidence="4" id="KW-0946">Virion</keyword>
<keyword evidence="5" id="KW-0261">Viral envelope protein</keyword>
<evidence type="ECO:0000256" key="9">
    <source>
        <dbReference type="SAM" id="Phobius"/>
    </source>
</evidence>
<dbReference type="Pfam" id="PF00974">
    <property type="entry name" value="Rhabdo_glycop_FD"/>
    <property type="match status" value="1"/>
</dbReference>
<evidence type="ECO:0000256" key="1">
    <source>
        <dbReference type="ARBA" id="ARBA00004563"/>
    </source>
</evidence>
<keyword evidence="3" id="KW-0732">Signal</keyword>
<dbReference type="SUPFAM" id="SSF161008">
    <property type="entry name" value="Viral glycoprotein ectodomain-like"/>
    <property type="match status" value="1"/>
</dbReference>
<dbReference type="InterPro" id="IPR001903">
    <property type="entry name" value="Rhabdo_glycop_FD"/>
</dbReference>
<evidence type="ECO:0000259" key="11">
    <source>
        <dbReference type="Pfam" id="PF24833"/>
    </source>
</evidence>
<protein>
    <submittedName>
        <fullName evidence="12">Glycoprotein</fullName>
    </submittedName>
</protein>
<sequence>MSNRSIKNFKMENIINKYRLVIYFSLILLDKFNTIKSESFSYPTSRILNWNPVSYNYLTCPQHHTSYDSTIHKHLDEILVRKPIYNDNLFVDGYLCRKVAYITRCVTSWTFTSSINKLIHGLSVSRTECLEKIKQLEEDELIQERFKEPDCRWNKIYDVESINFEIINHKVKLDPYTNNLVDPIFPGGITHSSKSATIHNDVIWISKVNTTFTCNRHIEMKGIVYTKLGVSERNLSGEIAMLHIEGFKDKSFQGACLLMYCNEQGVRFSDGEWISISYDLNFNHSFTNLLSDLNPCSSTVSLSLSNNYQRNIITMELTLETIFRLRCEDTIAKLINHIPITPYDVSFLAQSYPGPGNVYQIRDNVLMQAQGLYELLLVNSSESNGDVIGYHVNGTAFIEDRWYTDNHKSIHGLNGIVKFGGRIRYPGDIFKRRRTHDSLLKAKPLLKVSHPTVLDLSKIINSTDIEYGYHPNSVLDNSILEDTISEIKYLWSHLFDFSVLGQILWVALVVIVLVIGLSSYKVWRRVRETQTLDDIESINRRQNLHFRDIDSLRSLGVDSLSP</sequence>
<gene>
    <name evidence="12" type="primary">G</name>
</gene>
<keyword evidence="7 9" id="KW-0472">Membrane</keyword>
<name>A0A140D8P6_9RHAB</name>
<evidence type="ECO:0000313" key="13">
    <source>
        <dbReference type="Proteomes" id="UP000163741"/>
    </source>
</evidence>
<proteinExistence type="predicted"/>
<dbReference type="Proteomes" id="UP000163741">
    <property type="component" value="Segment"/>
</dbReference>
<dbReference type="EMBL" id="KR822825">
    <property type="protein sequence ID" value="AMK09270.1"/>
    <property type="molecule type" value="Viral_cRNA"/>
</dbReference>
<feature type="domain" description="Spike glycoprotein fusion" evidence="10">
    <location>
        <begin position="91"/>
        <end position="188"/>
    </location>
</feature>
<organism evidence="12 13">
    <name type="scientific">Ceratitis capitata sigmavirus</name>
    <dbReference type="NCBI Taxonomy" id="1802949"/>
    <lineage>
        <taxon>Viruses</taxon>
        <taxon>Riboviria</taxon>
        <taxon>Orthornavirae</taxon>
        <taxon>Negarnaviricota</taxon>
        <taxon>Haploviricotina</taxon>
        <taxon>Monjiviricetes</taxon>
        <taxon>Mononegavirales</taxon>
        <taxon>Rhabdoviridae</taxon>
        <taxon>Alpharhabdovirinae</taxon>
        <taxon>Sigmavirus</taxon>
        <taxon>Sigmavirus capitata</taxon>
    </lineage>
</organism>
<feature type="domain" description="Spike glycoprotein G central" evidence="11">
    <location>
        <begin position="296"/>
        <end position="404"/>
    </location>
</feature>
<evidence type="ECO:0000313" key="12">
    <source>
        <dbReference type="EMBL" id="AMK09270.1"/>
    </source>
</evidence>
<dbReference type="RefSeq" id="YP_010797250.1">
    <property type="nucleotide sequence ID" value="NC_076146.1"/>
</dbReference>
<keyword evidence="6 9" id="KW-1133">Transmembrane helix</keyword>
<dbReference type="Pfam" id="PF24833">
    <property type="entry name" value="Rhabdo_glycop_CD"/>
    <property type="match status" value="1"/>
</dbReference>
<keyword evidence="13" id="KW-1185">Reference proteome</keyword>
<evidence type="ECO:0000256" key="7">
    <source>
        <dbReference type="ARBA" id="ARBA00023136"/>
    </source>
</evidence>
<dbReference type="Gene3D" id="2.30.29.130">
    <property type="match status" value="1"/>
</dbReference>
<dbReference type="GeneID" id="80534970"/>
<evidence type="ECO:0000256" key="3">
    <source>
        <dbReference type="ARBA" id="ARBA00022729"/>
    </source>
</evidence>
<evidence type="ECO:0000259" key="10">
    <source>
        <dbReference type="Pfam" id="PF00974"/>
    </source>
</evidence>
<evidence type="ECO:0000256" key="6">
    <source>
        <dbReference type="ARBA" id="ARBA00022989"/>
    </source>
</evidence>
<dbReference type="GO" id="GO:0019031">
    <property type="term" value="C:viral envelope"/>
    <property type="evidence" value="ECO:0007669"/>
    <property type="project" value="UniProtKB-KW"/>
</dbReference>
<evidence type="ECO:0000256" key="8">
    <source>
        <dbReference type="ARBA" id="ARBA00023180"/>
    </source>
</evidence>
<reference evidence="12 13" key="1">
    <citation type="journal article" date="2016" name="Virus Evol.">
        <title>The evolution, diversity and host associations of rhabdoviruses.</title>
        <authorList>
            <person name="Longdon B."/>
            <person name="Murray G.G.R."/>
            <person name="Palmer W.J."/>
            <person name="Day J.P."/>
            <person name="Parker D.J."/>
            <person name="Welch J.J."/>
            <person name="Obbard D.J."/>
            <person name="Jiggins F.M."/>
        </authorList>
    </citation>
    <scope>NUCLEOTIDE SEQUENCE [LARGE SCALE GENOMIC DNA]</scope>
    <source>
        <strain evidence="12">Pool Vienna7 lab strain and wild Hawaiian flies</strain>
    </source>
</reference>
<comment type="subcellular location">
    <subcellularLocation>
        <location evidence="1">Virion membrane</location>
        <topology evidence="1">Single-pass type I membrane protein</topology>
    </subcellularLocation>
</comment>